<evidence type="ECO:0000256" key="4">
    <source>
        <dbReference type="ARBA" id="ARBA00022989"/>
    </source>
</evidence>
<evidence type="ECO:0000256" key="5">
    <source>
        <dbReference type="ARBA" id="ARBA00023136"/>
    </source>
</evidence>
<organism evidence="8 9">
    <name type="scientific">Nocardia vermiculata</name>
    <dbReference type="NCBI Taxonomy" id="257274"/>
    <lineage>
        <taxon>Bacteria</taxon>
        <taxon>Bacillati</taxon>
        <taxon>Actinomycetota</taxon>
        <taxon>Actinomycetes</taxon>
        <taxon>Mycobacteriales</taxon>
        <taxon>Nocardiaceae</taxon>
        <taxon>Nocardia</taxon>
    </lineage>
</organism>
<dbReference type="Gene3D" id="1.20.1640.10">
    <property type="entry name" value="Multidrug efflux transporter AcrB transmembrane domain"/>
    <property type="match status" value="2"/>
</dbReference>
<comment type="subcellular location">
    <subcellularLocation>
        <location evidence="1">Cell membrane</location>
        <topology evidence="1">Multi-pass membrane protein</topology>
    </subcellularLocation>
</comment>
<dbReference type="GO" id="GO:0005886">
    <property type="term" value="C:plasma membrane"/>
    <property type="evidence" value="ECO:0007669"/>
    <property type="project" value="UniProtKB-SubCell"/>
</dbReference>
<gene>
    <name evidence="8" type="ORF">HGA08_07385</name>
</gene>
<dbReference type="PANTHER" id="PTHR33406:SF13">
    <property type="entry name" value="MEMBRANE PROTEIN YDFJ"/>
    <property type="match status" value="1"/>
</dbReference>
<dbReference type="EMBL" id="JAAXOP010000003">
    <property type="protein sequence ID" value="NKY50032.1"/>
    <property type="molecule type" value="Genomic_DNA"/>
</dbReference>
<keyword evidence="5 6" id="KW-0472">Membrane</keyword>
<dbReference type="InterPro" id="IPR000731">
    <property type="entry name" value="SSD"/>
</dbReference>
<feature type="transmembrane region" description="Helical" evidence="6">
    <location>
        <begin position="648"/>
        <end position="669"/>
    </location>
</feature>
<feature type="transmembrane region" description="Helical" evidence="6">
    <location>
        <begin position="315"/>
        <end position="348"/>
    </location>
</feature>
<proteinExistence type="predicted"/>
<keyword evidence="3 6" id="KW-0812">Transmembrane</keyword>
<dbReference type="Pfam" id="PF03176">
    <property type="entry name" value="MMPL"/>
    <property type="match status" value="2"/>
</dbReference>
<protein>
    <submittedName>
        <fullName evidence="8">MMPL family transporter</fullName>
    </submittedName>
</protein>
<dbReference type="SUPFAM" id="SSF82866">
    <property type="entry name" value="Multidrug efflux transporter AcrB transmembrane domain"/>
    <property type="match status" value="2"/>
</dbReference>
<evidence type="ECO:0000259" key="7">
    <source>
        <dbReference type="PROSITE" id="PS50156"/>
    </source>
</evidence>
<evidence type="ECO:0000256" key="2">
    <source>
        <dbReference type="ARBA" id="ARBA00022475"/>
    </source>
</evidence>
<feature type="transmembrane region" description="Helical" evidence="6">
    <location>
        <begin position="226"/>
        <end position="254"/>
    </location>
</feature>
<keyword evidence="4 6" id="KW-1133">Transmembrane helix</keyword>
<dbReference type="InterPro" id="IPR050545">
    <property type="entry name" value="Mycobact_MmpL"/>
</dbReference>
<evidence type="ECO:0000313" key="8">
    <source>
        <dbReference type="EMBL" id="NKY50032.1"/>
    </source>
</evidence>
<evidence type="ECO:0000256" key="6">
    <source>
        <dbReference type="SAM" id="Phobius"/>
    </source>
</evidence>
<evidence type="ECO:0000313" key="9">
    <source>
        <dbReference type="Proteomes" id="UP000565711"/>
    </source>
</evidence>
<name>A0A846XVK5_9NOCA</name>
<feature type="domain" description="SSD" evidence="7">
    <location>
        <begin position="241"/>
        <end position="374"/>
    </location>
</feature>
<keyword evidence="9" id="KW-1185">Reference proteome</keyword>
<feature type="transmembrane region" description="Helical" evidence="6">
    <location>
        <begin position="607"/>
        <end position="628"/>
    </location>
</feature>
<comment type="caution">
    <text evidence="8">The sequence shown here is derived from an EMBL/GenBank/DDBJ whole genome shotgun (WGS) entry which is preliminary data.</text>
</comment>
<dbReference type="PROSITE" id="PS50156">
    <property type="entry name" value="SSD"/>
    <property type="match status" value="1"/>
</dbReference>
<dbReference type="InterPro" id="IPR004869">
    <property type="entry name" value="MMPL_dom"/>
</dbReference>
<reference evidence="8 9" key="1">
    <citation type="submission" date="2020-04" db="EMBL/GenBank/DDBJ databases">
        <title>MicrobeNet Type strains.</title>
        <authorList>
            <person name="Nicholson A.C."/>
        </authorList>
    </citation>
    <scope>NUCLEOTIDE SEQUENCE [LARGE SCALE GENOMIC DNA]</scope>
    <source>
        <strain evidence="8 9">JCM 12354</strain>
    </source>
</reference>
<dbReference type="RefSeq" id="WP_067870613.1">
    <property type="nucleotide sequence ID" value="NZ_JAAXOP010000003.1"/>
</dbReference>
<dbReference type="AlphaFoldDB" id="A0A846XVK5"/>
<sequence>MSVYLYRWGKFAFRRKWIVLPVWLLIFLILGALGVGLQKQSQDDFNMPDLPSQRATDILTEQFGKDAAKAFSFDAVTGTYVVRAEHGKLTDPDNHKALTALAQKINQLDIVDKSKIEMDPAHPGVLIDPVTATKAIGCLDGDRTSEAFIAKCGLAPVNVLGKNNNADTVAYFSVPFNLESFSDVTQADRDKAYDVADEARQAGLEVEMSGSMATEQVEMGGASESIGYVVAFLVMMVAFGALIAAFVPILTGIVGVGMASSLIMAGTSVVNIPSFTLILASMIGIALSIDYALFIVSRYKAELAIQDSPEEAAGVAIGTAGSAVVFAGMTVIIALCGLSIVGVSFLTWMGLGGALAAFFAILVALTLLPAVMGAFGKYLFKPKLPLVARTDTEDDNTVTNGKRFGRLIAKAPWVTLGASVIVLGLLAAPAVNLSLGLPGEDSQPETTTVRKAYDLRTEGFGEGTNGTLMVVADLSNVKPEQRKEAVLALRDRLSSYDGMDFVTMPTTNKLDAKKAPDFAASTGAQLTAVPNSGPNDEKTQDLVQHARDAEAELQAKYGMEYGITGSTAIYSDVSTALLGKIVPYMTIVAIAAFLLLVLVFRSILVPLTAALGFLLSMAATFGATVLIFQQDKLGLIGDEHPIVSFLPIIMIGLVFGLAMDYQVFLVTRMREEYVHGKSPTEAVISGYHHGARVVTSAAIIMISVFAGFVMMPDVTAKSMGFALAAGVLFDAFLVRMVLIPSLLVIMGKWAWWMPAWLDRILPDIDVEGTKLRELQQRNRDTADEQKEPVPVS</sequence>
<feature type="transmembrane region" description="Helical" evidence="6">
    <location>
        <begin position="581"/>
        <end position="600"/>
    </location>
</feature>
<keyword evidence="2" id="KW-1003">Cell membrane</keyword>
<evidence type="ECO:0000256" key="3">
    <source>
        <dbReference type="ARBA" id="ARBA00022692"/>
    </source>
</evidence>
<dbReference type="PANTHER" id="PTHR33406">
    <property type="entry name" value="MEMBRANE PROTEIN MJ1562-RELATED"/>
    <property type="match status" value="1"/>
</dbReference>
<dbReference type="Proteomes" id="UP000565711">
    <property type="component" value="Unassembled WGS sequence"/>
</dbReference>
<evidence type="ECO:0000256" key="1">
    <source>
        <dbReference type="ARBA" id="ARBA00004651"/>
    </source>
</evidence>
<feature type="transmembrane region" description="Helical" evidence="6">
    <location>
        <begin position="411"/>
        <end position="431"/>
    </location>
</feature>
<feature type="transmembrane region" description="Helical" evidence="6">
    <location>
        <begin position="17"/>
        <end position="37"/>
    </location>
</feature>
<feature type="transmembrane region" description="Helical" evidence="6">
    <location>
        <begin position="721"/>
        <end position="745"/>
    </location>
</feature>
<feature type="transmembrane region" description="Helical" evidence="6">
    <location>
        <begin position="354"/>
        <end position="380"/>
    </location>
</feature>
<accession>A0A846XVK5</accession>
<feature type="transmembrane region" description="Helical" evidence="6">
    <location>
        <begin position="690"/>
        <end position="709"/>
    </location>
</feature>
<feature type="transmembrane region" description="Helical" evidence="6">
    <location>
        <begin position="274"/>
        <end position="294"/>
    </location>
</feature>